<dbReference type="InterPro" id="IPR002347">
    <property type="entry name" value="SDR_fam"/>
</dbReference>
<dbReference type="OrthoDB" id="542013at2759"/>
<dbReference type="SUPFAM" id="SSF51735">
    <property type="entry name" value="NAD(P)-binding Rossmann-fold domains"/>
    <property type="match status" value="1"/>
</dbReference>
<dbReference type="AlphaFoldDB" id="A0A9N9AEK4"/>
<reference evidence="2" key="1">
    <citation type="submission" date="2021-06" db="EMBL/GenBank/DDBJ databases">
        <authorList>
            <person name="Kallberg Y."/>
            <person name="Tangrot J."/>
            <person name="Rosling A."/>
        </authorList>
    </citation>
    <scope>NUCLEOTIDE SEQUENCE</scope>
    <source>
        <strain evidence="2">FL966</strain>
    </source>
</reference>
<dbReference type="PANTHER" id="PTHR43157">
    <property type="entry name" value="PHOSPHATIDYLINOSITOL-GLYCAN BIOSYNTHESIS CLASS F PROTEIN-RELATED"/>
    <property type="match status" value="1"/>
</dbReference>
<keyword evidence="1" id="KW-0560">Oxidoreductase</keyword>
<dbReference type="Pfam" id="PF00106">
    <property type="entry name" value="adh_short"/>
    <property type="match status" value="1"/>
</dbReference>
<dbReference type="Proteomes" id="UP000789759">
    <property type="component" value="Unassembled WGS sequence"/>
</dbReference>
<dbReference type="Gene3D" id="3.40.50.720">
    <property type="entry name" value="NAD(P)-binding Rossmann-like Domain"/>
    <property type="match status" value="1"/>
</dbReference>
<gene>
    <name evidence="2" type="ORF">CPELLU_LOCUS3652</name>
</gene>
<name>A0A9N9AEK4_9GLOM</name>
<dbReference type="PANTHER" id="PTHR43157:SF31">
    <property type="entry name" value="PHOSPHATIDYLINOSITOL-GLYCAN BIOSYNTHESIS CLASS F PROTEIN"/>
    <property type="match status" value="1"/>
</dbReference>
<evidence type="ECO:0000256" key="1">
    <source>
        <dbReference type="ARBA" id="ARBA00023002"/>
    </source>
</evidence>
<dbReference type="EMBL" id="CAJVQA010001804">
    <property type="protein sequence ID" value="CAG8526745.1"/>
    <property type="molecule type" value="Genomic_DNA"/>
</dbReference>
<comment type="caution">
    <text evidence="2">The sequence shown here is derived from an EMBL/GenBank/DDBJ whole genome shotgun (WGS) entry which is preliminary data.</text>
</comment>
<sequence length="322" mass="36160">MSGVSERKLVILTGANSGLGFEVLKQLLNQQTPYHIILAVRNIHQTEVKIKSIVPSHQLVEILKLDLSSLTSVKSFTQSILSRKPPLHVNILILNAGVVKATLTETEDGFEQTFQVNHLANVILVYELLPRLTESGPDSKIILVNSSLHKPGTGAKEHGENRPIMDIENLNGSKMYSPLLFYRNSKLAQVFFGYYLDKLLNKKGEKERKVDVLIVEPGFCPTTELARESGIFTKLFLKYILSWAPFTKTPDQGGAVISYAATSPELKNKSGIYINKSCQIDRSSDESYDEEKQTFWWKTSCDLLGIEEDWSGLIFNQNEILN</sequence>
<accession>A0A9N9AEK4</accession>
<organism evidence="2 3">
    <name type="scientific">Cetraspora pellucida</name>
    <dbReference type="NCBI Taxonomy" id="1433469"/>
    <lineage>
        <taxon>Eukaryota</taxon>
        <taxon>Fungi</taxon>
        <taxon>Fungi incertae sedis</taxon>
        <taxon>Mucoromycota</taxon>
        <taxon>Glomeromycotina</taxon>
        <taxon>Glomeromycetes</taxon>
        <taxon>Diversisporales</taxon>
        <taxon>Gigasporaceae</taxon>
        <taxon>Cetraspora</taxon>
    </lineage>
</organism>
<dbReference type="GO" id="GO:0016491">
    <property type="term" value="F:oxidoreductase activity"/>
    <property type="evidence" value="ECO:0007669"/>
    <property type="project" value="UniProtKB-KW"/>
</dbReference>
<evidence type="ECO:0000313" key="2">
    <source>
        <dbReference type="EMBL" id="CAG8526745.1"/>
    </source>
</evidence>
<protein>
    <submittedName>
        <fullName evidence="2">14797_t:CDS:1</fullName>
    </submittedName>
</protein>
<dbReference type="InterPro" id="IPR036291">
    <property type="entry name" value="NAD(P)-bd_dom_sf"/>
</dbReference>
<keyword evidence="3" id="KW-1185">Reference proteome</keyword>
<evidence type="ECO:0000313" key="3">
    <source>
        <dbReference type="Proteomes" id="UP000789759"/>
    </source>
</evidence>
<proteinExistence type="predicted"/>